<dbReference type="GO" id="GO:0006281">
    <property type="term" value="P:DNA repair"/>
    <property type="evidence" value="ECO:0007669"/>
    <property type="project" value="UniProtKB-KW"/>
</dbReference>
<feature type="domain" description="SAP" evidence="15">
    <location>
        <begin position="161"/>
        <end position="195"/>
    </location>
</feature>
<dbReference type="GO" id="GO:0097505">
    <property type="term" value="C:Rad6-Rad18 complex"/>
    <property type="evidence" value="ECO:0007669"/>
    <property type="project" value="TreeGrafter"/>
</dbReference>
<dbReference type="InterPro" id="IPR003034">
    <property type="entry name" value="SAP_dom"/>
</dbReference>
<keyword evidence="5" id="KW-0808">Transferase</keyword>
<dbReference type="InterPro" id="IPR039577">
    <property type="entry name" value="Rad18"/>
</dbReference>
<dbReference type="AlphaFoldDB" id="A0A875RWB4"/>
<dbReference type="KEGG" id="bnn:FOA43_003593"/>
<evidence type="ECO:0000256" key="12">
    <source>
        <dbReference type="ARBA" id="ARBA00023204"/>
    </source>
</evidence>
<evidence type="ECO:0000256" key="8">
    <source>
        <dbReference type="ARBA" id="ARBA00022771"/>
    </source>
</evidence>
<dbReference type="PROSITE" id="PS50800">
    <property type="entry name" value="SAP"/>
    <property type="match status" value="1"/>
</dbReference>
<evidence type="ECO:0000256" key="14">
    <source>
        <dbReference type="SAM" id="MobiDB-lite"/>
    </source>
</evidence>
<protein>
    <recommendedName>
        <fullName evidence="4">RING-type E3 ubiquitin transferase</fullName>
        <ecNumber evidence="4">2.3.2.27</ecNumber>
    </recommendedName>
</protein>
<dbReference type="GO" id="GO:0008270">
    <property type="term" value="F:zinc ion binding"/>
    <property type="evidence" value="ECO:0007669"/>
    <property type="project" value="UniProtKB-KW"/>
</dbReference>
<evidence type="ECO:0000256" key="11">
    <source>
        <dbReference type="ARBA" id="ARBA00023125"/>
    </source>
</evidence>
<dbReference type="GO" id="GO:0006513">
    <property type="term" value="P:protein monoubiquitination"/>
    <property type="evidence" value="ECO:0007669"/>
    <property type="project" value="InterPro"/>
</dbReference>
<evidence type="ECO:0000313" key="16">
    <source>
        <dbReference type="EMBL" id="QPG76207.1"/>
    </source>
</evidence>
<keyword evidence="12" id="KW-0234">DNA repair</keyword>
<dbReference type="GeneID" id="62196993"/>
<proteinExistence type="predicted"/>
<keyword evidence="17" id="KW-1185">Reference proteome</keyword>
<feature type="compositionally biased region" description="Basic and acidic residues" evidence="14">
    <location>
        <begin position="230"/>
        <end position="270"/>
    </location>
</feature>
<dbReference type="PANTHER" id="PTHR14134:SF2">
    <property type="entry name" value="E3 UBIQUITIN-PROTEIN LIGASE RAD18"/>
    <property type="match status" value="1"/>
</dbReference>
<dbReference type="RefSeq" id="XP_038779772.1">
    <property type="nucleotide sequence ID" value="XM_038923844.1"/>
</dbReference>
<dbReference type="GO" id="GO:0005634">
    <property type="term" value="C:nucleus"/>
    <property type="evidence" value="ECO:0007669"/>
    <property type="project" value="UniProtKB-SubCell"/>
</dbReference>
<feature type="compositionally biased region" description="Polar residues" evidence="14">
    <location>
        <begin position="114"/>
        <end position="130"/>
    </location>
</feature>
<evidence type="ECO:0000256" key="1">
    <source>
        <dbReference type="ARBA" id="ARBA00000900"/>
    </source>
</evidence>
<keyword evidence="9" id="KW-0833">Ubl conjugation pathway</keyword>
<feature type="compositionally biased region" description="Basic and acidic residues" evidence="14">
    <location>
        <begin position="286"/>
        <end position="298"/>
    </location>
</feature>
<evidence type="ECO:0000256" key="10">
    <source>
        <dbReference type="ARBA" id="ARBA00022833"/>
    </source>
</evidence>
<dbReference type="Proteomes" id="UP000662931">
    <property type="component" value="Chromosome 4"/>
</dbReference>
<comment type="pathway">
    <text evidence="3">Protein modification; protein ubiquitination.</text>
</comment>
<keyword evidence="8" id="KW-0863">Zinc-finger</keyword>
<evidence type="ECO:0000256" key="9">
    <source>
        <dbReference type="ARBA" id="ARBA00022786"/>
    </source>
</evidence>
<gene>
    <name evidence="16" type="ORF">FOA43_003593</name>
</gene>
<comment type="subcellular location">
    <subcellularLocation>
        <location evidence="2">Nucleus</location>
    </subcellularLocation>
</comment>
<sequence>MVSGLRKVLLLDGIVSWFTEHRAELIGKVKKADHVSRDPHTDEANDIIDLTDEHFHKYNQQELEVKSRRISDSPKEPDTLVECPVCSRFMTTHELQSSHLDICLRGETIDDSQISTESSPATGMISSFFNSPRKKRKKMQDPSHQLQPKQVSERQRIPNLDTMMSTVKLREKLAGFNLPTGGTRQQMEARMKEYINLYNANLDSISPVDEVVLVNRLHKWELLLTQSQHRLAEKKREEEEQRRQGDDESDEEVKREATRKSKREMREWRQKYRSTYHNLIQKAKNNMKDSAKPEPTDK</sequence>
<evidence type="ECO:0000313" key="17">
    <source>
        <dbReference type="Proteomes" id="UP000662931"/>
    </source>
</evidence>
<evidence type="ECO:0000256" key="6">
    <source>
        <dbReference type="ARBA" id="ARBA00022723"/>
    </source>
</evidence>
<keyword evidence="10" id="KW-0862">Zinc</keyword>
<name>A0A875RWB4_EENNA</name>
<dbReference type="EC" id="2.3.2.27" evidence="4"/>
<evidence type="ECO:0000256" key="3">
    <source>
        <dbReference type="ARBA" id="ARBA00004906"/>
    </source>
</evidence>
<reference evidence="16" key="1">
    <citation type="submission" date="2020-10" db="EMBL/GenBank/DDBJ databases">
        <authorList>
            <person name="Roach M.J.R."/>
        </authorList>
    </citation>
    <scope>NUCLEOTIDE SEQUENCE</scope>
    <source>
        <strain evidence="16">CBS 1945</strain>
    </source>
</reference>
<keyword evidence="6" id="KW-0479">Metal-binding</keyword>
<dbReference type="GO" id="GO:0061630">
    <property type="term" value="F:ubiquitin protein ligase activity"/>
    <property type="evidence" value="ECO:0007669"/>
    <property type="project" value="UniProtKB-EC"/>
</dbReference>
<dbReference type="InterPro" id="IPR006642">
    <property type="entry name" value="Rad18_UBZ4"/>
</dbReference>
<keyword evidence="11" id="KW-0238">DNA-binding</keyword>
<keyword evidence="13" id="KW-0539">Nucleus</keyword>
<dbReference type="Pfam" id="PF02037">
    <property type="entry name" value="SAP"/>
    <property type="match status" value="1"/>
</dbReference>
<dbReference type="SMART" id="SM00734">
    <property type="entry name" value="ZnF_Rad18"/>
    <property type="match status" value="1"/>
</dbReference>
<comment type="catalytic activity">
    <reaction evidence="1">
        <text>S-ubiquitinyl-[E2 ubiquitin-conjugating enzyme]-L-cysteine + [acceptor protein]-L-lysine = [E2 ubiquitin-conjugating enzyme]-L-cysteine + N(6)-ubiquitinyl-[acceptor protein]-L-lysine.</text>
        <dbReference type="EC" id="2.3.2.27"/>
    </reaction>
</comment>
<feature type="region of interest" description="Disordered" evidence="14">
    <location>
        <begin position="114"/>
        <end position="153"/>
    </location>
</feature>
<evidence type="ECO:0000256" key="2">
    <source>
        <dbReference type="ARBA" id="ARBA00004123"/>
    </source>
</evidence>
<dbReference type="PANTHER" id="PTHR14134">
    <property type="entry name" value="E3 UBIQUITIN-PROTEIN LIGASE RAD18"/>
    <property type="match status" value="1"/>
</dbReference>
<organism evidence="16 17">
    <name type="scientific">Eeniella nana</name>
    <name type="common">Yeast</name>
    <name type="synonym">Brettanomyces nanus</name>
    <dbReference type="NCBI Taxonomy" id="13502"/>
    <lineage>
        <taxon>Eukaryota</taxon>
        <taxon>Fungi</taxon>
        <taxon>Dikarya</taxon>
        <taxon>Ascomycota</taxon>
        <taxon>Saccharomycotina</taxon>
        <taxon>Pichiomycetes</taxon>
        <taxon>Pichiales</taxon>
        <taxon>Pichiaceae</taxon>
        <taxon>Brettanomyces</taxon>
    </lineage>
</organism>
<evidence type="ECO:0000256" key="13">
    <source>
        <dbReference type="ARBA" id="ARBA00023242"/>
    </source>
</evidence>
<keyword evidence="7" id="KW-0227">DNA damage</keyword>
<dbReference type="EMBL" id="CP064815">
    <property type="protein sequence ID" value="QPG76207.1"/>
    <property type="molecule type" value="Genomic_DNA"/>
</dbReference>
<evidence type="ECO:0000256" key="5">
    <source>
        <dbReference type="ARBA" id="ARBA00022679"/>
    </source>
</evidence>
<dbReference type="GO" id="GO:0003697">
    <property type="term" value="F:single-stranded DNA binding"/>
    <property type="evidence" value="ECO:0007669"/>
    <property type="project" value="InterPro"/>
</dbReference>
<accession>A0A875RWB4</accession>
<evidence type="ECO:0000256" key="7">
    <source>
        <dbReference type="ARBA" id="ARBA00022763"/>
    </source>
</evidence>
<evidence type="ECO:0000259" key="15">
    <source>
        <dbReference type="PROSITE" id="PS50800"/>
    </source>
</evidence>
<dbReference type="GO" id="GO:0006301">
    <property type="term" value="P:DNA damage tolerance"/>
    <property type="evidence" value="ECO:0007669"/>
    <property type="project" value="InterPro"/>
</dbReference>
<dbReference type="UniPathway" id="UPA00143"/>
<feature type="region of interest" description="Disordered" evidence="14">
    <location>
        <begin position="230"/>
        <end position="298"/>
    </location>
</feature>
<evidence type="ECO:0000256" key="4">
    <source>
        <dbReference type="ARBA" id="ARBA00012483"/>
    </source>
</evidence>
<dbReference type="OrthoDB" id="9049620at2759"/>